<dbReference type="AlphaFoldDB" id="A0A1V5MHT6"/>
<dbReference type="EMBL" id="MWAK01000067">
    <property type="protein sequence ID" value="OPZ92804.1"/>
    <property type="molecule type" value="Genomic_DNA"/>
</dbReference>
<comment type="caution">
    <text evidence="1">The sequence shown here is derived from an EMBL/GenBank/DDBJ whole genome shotgun (WGS) entry which is preliminary data.</text>
</comment>
<organism evidence="1">
    <name type="scientific">candidate division TA06 bacterium ADurb.Bin417</name>
    <dbReference type="NCBI Taxonomy" id="1852828"/>
    <lineage>
        <taxon>Bacteria</taxon>
        <taxon>Bacteria division TA06</taxon>
    </lineage>
</organism>
<accession>A0A1V5MHT6</accession>
<name>A0A1V5MHT6_UNCT6</name>
<evidence type="ECO:0000313" key="1">
    <source>
        <dbReference type="EMBL" id="OPZ92804.1"/>
    </source>
</evidence>
<dbReference type="Proteomes" id="UP000485484">
    <property type="component" value="Unassembled WGS sequence"/>
</dbReference>
<gene>
    <name evidence="1" type="ORF">BWY73_00626</name>
</gene>
<proteinExistence type="predicted"/>
<reference evidence="1" key="1">
    <citation type="submission" date="2017-02" db="EMBL/GenBank/DDBJ databases">
        <title>Delving into the versatile metabolic prowess of the omnipresent phylum Bacteroidetes.</title>
        <authorList>
            <person name="Nobu M.K."/>
            <person name="Mei R."/>
            <person name="Narihiro T."/>
            <person name="Kuroda K."/>
            <person name="Liu W.-T."/>
        </authorList>
    </citation>
    <scope>NUCLEOTIDE SEQUENCE</scope>
    <source>
        <strain evidence="1">ADurb.Bin417</strain>
    </source>
</reference>
<sequence>MRESETGLRLEGRSGYLGLDRFNGGGLAGWELRSFAPFARLGRLEFNSRWQEAPLVDEVPARFTWRTLPFGVQVRADFRIGGLDFRRTWLVANDLATCQMRLHCFHRSFSYLAPAVYRLNPAAFGRRGRFLMVAEGGTRVAAEPLARFHQIHHLGSELVGFAAAGGLAGLAVNRLVSSPILRRRPLSGTFILMDSRPIGAADNAYPYQFAREPELELTLRLAVGSEPLPTFRAWQSFQDRPALLRFGRPPLQPSRLEWTKEIAGLTEVNPYF</sequence>
<protein>
    <submittedName>
        <fullName evidence="1">Uncharacterized protein</fullName>
    </submittedName>
</protein>